<dbReference type="PRINTS" id="PR00723">
    <property type="entry name" value="SUBTILISIN"/>
</dbReference>
<evidence type="ECO:0000313" key="14">
    <source>
        <dbReference type="Proteomes" id="UP001597214"/>
    </source>
</evidence>
<feature type="active site" description="Charge relay system" evidence="9">
    <location>
        <position position="174"/>
    </location>
</feature>
<dbReference type="InterPro" id="IPR023828">
    <property type="entry name" value="Peptidase_S8_Ser-AS"/>
</dbReference>
<reference evidence="14" key="1">
    <citation type="journal article" date="2019" name="Int. J. Syst. Evol. Microbiol.">
        <title>The Global Catalogue of Microorganisms (GCM) 10K type strain sequencing project: providing services to taxonomists for standard genome sequencing and annotation.</title>
        <authorList>
            <consortium name="The Broad Institute Genomics Platform"/>
            <consortium name="The Broad Institute Genome Sequencing Center for Infectious Disease"/>
            <person name="Wu L."/>
            <person name="Ma J."/>
        </authorList>
    </citation>
    <scope>NUCLEOTIDE SEQUENCE [LARGE SCALE GENOMIC DNA]</scope>
    <source>
        <strain evidence="14">CCUG 49339</strain>
    </source>
</reference>
<feature type="active site" description="Charge relay system" evidence="9">
    <location>
        <position position="363"/>
    </location>
</feature>
<dbReference type="InterPro" id="IPR015500">
    <property type="entry name" value="Peptidase_S8_subtilisin-rel"/>
</dbReference>
<comment type="subcellular location">
    <subcellularLocation>
        <location evidence="2">Secreted</location>
    </subcellularLocation>
</comment>
<evidence type="ECO:0000313" key="13">
    <source>
        <dbReference type="EMBL" id="MFD1736950.1"/>
    </source>
</evidence>
<keyword evidence="6 9" id="KW-0378">Hydrolase</keyword>
<dbReference type="Pfam" id="PF22148">
    <property type="entry name" value="Fervidolysin_NPro-like"/>
    <property type="match status" value="1"/>
</dbReference>
<protein>
    <submittedName>
        <fullName evidence="13">S8 family serine peptidase</fullName>
    </submittedName>
</protein>
<comment type="similarity">
    <text evidence="3 9">Belongs to the peptidase S8 family.</text>
</comment>
<feature type="domain" description="Fervidolysin-like N-terminal prodomain" evidence="12">
    <location>
        <begin position="60"/>
        <end position="131"/>
    </location>
</feature>
<keyword evidence="14" id="KW-1185">Reference proteome</keyword>
<keyword evidence="8" id="KW-0106">Calcium</keyword>
<dbReference type="PANTHER" id="PTHR43806:SF11">
    <property type="entry name" value="CEREVISIN-RELATED"/>
    <property type="match status" value="1"/>
</dbReference>
<evidence type="ECO:0000259" key="11">
    <source>
        <dbReference type="Pfam" id="PF00082"/>
    </source>
</evidence>
<evidence type="ECO:0000256" key="7">
    <source>
        <dbReference type="ARBA" id="ARBA00022825"/>
    </source>
</evidence>
<dbReference type="SUPFAM" id="SSF89260">
    <property type="entry name" value="Collagen-binding domain"/>
    <property type="match status" value="1"/>
</dbReference>
<dbReference type="PROSITE" id="PS00138">
    <property type="entry name" value="SUBTILASE_SER"/>
    <property type="match status" value="1"/>
</dbReference>
<evidence type="ECO:0000256" key="10">
    <source>
        <dbReference type="SAM" id="SignalP"/>
    </source>
</evidence>
<feature type="chain" id="PRO_5045300429" evidence="10">
    <location>
        <begin position="26"/>
        <end position="1174"/>
    </location>
</feature>
<dbReference type="SUPFAM" id="SSF52743">
    <property type="entry name" value="Subtilisin-like"/>
    <property type="match status" value="1"/>
</dbReference>
<organism evidence="13 14">
    <name type="scientific">Bacillus salitolerans</name>
    <dbReference type="NCBI Taxonomy" id="1437434"/>
    <lineage>
        <taxon>Bacteria</taxon>
        <taxon>Bacillati</taxon>
        <taxon>Bacillota</taxon>
        <taxon>Bacilli</taxon>
        <taxon>Bacillales</taxon>
        <taxon>Bacillaceae</taxon>
        <taxon>Bacillus</taxon>
    </lineage>
</organism>
<evidence type="ECO:0000256" key="6">
    <source>
        <dbReference type="ARBA" id="ARBA00022801"/>
    </source>
</evidence>
<dbReference type="InterPro" id="IPR022398">
    <property type="entry name" value="Peptidase_S8_His-AS"/>
</dbReference>
<dbReference type="InterPro" id="IPR026444">
    <property type="entry name" value="Secre_tail"/>
</dbReference>
<accession>A0ABW4LP54</accession>
<sequence>MKKWHKMSLALGMSASLLVPSFASATTLDSPYSKEKQPYNVLDRLNLTAKEKSELAFKEREKKQEIFSDNTLVVKYNQKLSTKNHRAAGAYVVRTYPELGYDVVRIQKGKKLEDVMNAYSKMNAVQHVQPSVVVNHYGGFSDPKASQMYHLELLKVEEALKLAGEHEVTVAVIDMGVDTKHDDLKNNVLPPYTVANPADPGVGQYHGTHVAGIIAAEKGNGSGGYGVNPNAKILPVNIFDGGASFDYALAEGILYAANNGADVINMSVGAPFKMPLVEEALKVAADKGVVIIASAGNDGRIQYNYPAQYDGVITVGATNDKNEIAEFSTIGPQIDVVAPGEDVYATLTDYSVGSTYDYLSGTSMSGPIAAAVASLIKTKHPDLNTYQVEYILEQTAKDLGDKGFDLTFGYGIVDPVAALNFDISKLPSFEKPTDENILTDAVPYSVGSDMSTRSGSLITSGEVDYVKFEVEEGEYIQTALTGSELFDYALELRFYPEGKTTSEKPIIVNKVQQGSQEGYLYKAESKGTLVVGVKDDNKNYSLDGKSTYELSLQRFDSLMEDTLTKKNMVEITTLPFDSNELEEGPFYLANEKETDKDYFTLSFEEPTMVQIDLSALPGLNTSLKIYDSYMFNEPIPDWVSEYEREFWPWPMYEANANGYGEGETLTFEVMPGMDMILEVSGNARTNDYYYYYGPIMPVTTEEKVVEASNLPYQLTMETKEIPADEDNYPMMDYPMYGEKMVEEVISDGMSYKEYKNIYNVNSSMFEQQRYSYFEKEMVDQILNSARPLNAGESQQGYFQRGYDEDWFSFTADATAAYEFTVNNTETMRPMVEIFEYDEKDNQLYSVNGGGYIIYDPMNMNEDTKTSTILEEGKQYYFNLVNWWGTSFDQYTLKFDKLMDAPKDVNEDNNTEIKATILTPGAAKTGNYALPNDIDIYYYKHREEDALFGYNVKPHELTDEQKKTLPKSLQTPIDPIVILVEDTNGNMAIDPEETVKNIYMDRGWDNEPEAGSFKAKKDVGYFIVLDNYFWGGVPIADYDLVINKLDRKDEDADSVLKNGVPTKPLSLKAEGENQWNATGYLNAGLDYGDQDYYKLDVAAKGDVQITLDLSDELNGVISVYDSNGKLIKTFNQYYLNGDDEIGILSLEKGTYIIEVRDFENRSSSNPYTLNVQWSN</sequence>
<comment type="cofactor">
    <cofactor evidence="1">
        <name>Ca(2+)</name>
        <dbReference type="ChEBI" id="CHEBI:29108"/>
    </cofactor>
</comment>
<evidence type="ECO:0000256" key="9">
    <source>
        <dbReference type="PROSITE-ProRule" id="PRU01240"/>
    </source>
</evidence>
<keyword evidence="10" id="KW-0732">Signal</keyword>
<evidence type="ECO:0000259" key="12">
    <source>
        <dbReference type="Pfam" id="PF22148"/>
    </source>
</evidence>
<dbReference type="RefSeq" id="WP_377928140.1">
    <property type="nucleotide sequence ID" value="NZ_JBHUEM010000014.1"/>
</dbReference>
<keyword evidence="7 9" id="KW-0720">Serine protease</keyword>
<keyword evidence="5 9" id="KW-0645">Protease</keyword>
<evidence type="ECO:0000256" key="8">
    <source>
        <dbReference type="ARBA" id="ARBA00022837"/>
    </source>
</evidence>
<keyword evidence="4" id="KW-0964">Secreted</keyword>
<feature type="active site" description="Charge relay system" evidence="9">
    <location>
        <position position="206"/>
    </location>
</feature>
<dbReference type="Gene3D" id="3.40.50.200">
    <property type="entry name" value="Peptidase S8/S53 domain"/>
    <property type="match status" value="1"/>
</dbReference>
<feature type="domain" description="Peptidase S8/S53" evidence="11">
    <location>
        <begin position="166"/>
        <end position="411"/>
    </location>
</feature>
<dbReference type="PANTHER" id="PTHR43806">
    <property type="entry name" value="PEPTIDASE S8"/>
    <property type="match status" value="1"/>
</dbReference>
<comment type="caution">
    <text evidence="13">The sequence shown here is derived from an EMBL/GenBank/DDBJ whole genome shotgun (WGS) entry which is preliminary data.</text>
</comment>
<dbReference type="InterPro" id="IPR000209">
    <property type="entry name" value="Peptidase_S8/S53_dom"/>
</dbReference>
<dbReference type="InterPro" id="IPR054399">
    <property type="entry name" value="Fervidolysin-like_N_prodom"/>
</dbReference>
<gene>
    <name evidence="13" type="ORF">ACFSCX_10285</name>
</gene>
<dbReference type="InterPro" id="IPR050131">
    <property type="entry name" value="Peptidase_S8_subtilisin-like"/>
</dbReference>
<name>A0ABW4LP54_9BACI</name>
<evidence type="ECO:0000256" key="2">
    <source>
        <dbReference type="ARBA" id="ARBA00004613"/>
    </source>
</evidence>
<evidence type="ECO:0000256" key="4">
    <source>
        <dbReference type="ARBA" id="ARBA00022525"/>
    </source>
</evidence>
<dbReference type="PROSITE" id="PS00137">
    <property type="entry name" value="SUBTILASE_HIS"/>
    <property type="match status" value="1"/>
</dbReference>
<dbReference type="PROSITE" id="PS51892">
    <property type="entry name" value="SUBTILASE"/>
    <property type="match status" value="1"/>
</dbReference>
<dbReference type="EMBL" id="JBHUEM010000014">
    <property type="protein sequence ID" value="MFD1736950.1"/>
    <property type="molecule type" value="Genomic_DNA"/>
</dbReference>
<feature type="signal peptide" evidence="10">
    <location>
        <begin position="1"/>
        <end position="25"/>
    </location>
</feature>
<dbReference type="NCBIfam" id="TIGR04183">
    <property type="entry name" value="Por_Secre_tail"/>
    <property type="match status" value="1"/>
</dbReference>
<evidence type="ECO:0000256" key="5">
    <source>
        <dbReference type="ARBA" id="ARBA00022670"/>
    </source>
</evidence>
<proteinExistence type="inferred from homology"/>
<dbReference type="InterPro" id="IPR036852">
    <property type="entry name" value="Peptidase_S8/S53_dom_sf"/>
</dbReference>
<dbReference type="Pfam" id="PF00082">
    <property type="entry name" value="Peptidase_S8"/>
    <property type="match status" value="1"/>
</dbReference>
<evidence type="ECO:0000256" key="3">
    <source>
        <dbReference type="ARBA" id="ARBA00011073"/>
    </source>
</evidence>
<dbReference type="Gene3D" id="2.60.120.380">
    <property type="match status" value="3"/>
</dbReference>
<dbReference type="Proteomes" id="UP001597214">
    <property type="component" value="Unassembled WGS sequence"/>
</dbReference>
<evidence type="ECO:0000256" key="1">
    <source>
        <dbReference type="ARBA" id="ARBA00001913"/>
    </source>
</evidence>